<dbReference type="AlphaFoldDB" id="A0A9P4HG86"/>
<keyword evidence="3" id="KW-1185">Reference proteome</keyword>
<dbReference type="Pfam" id="PF13924">
    <property type="entry name" value="Lipocalin_5"/>
    <property type="match status" value="1"/>
</dbReference>
<feature type="domain" description="Lipocalin-like" evidence="1">
    <location>
        <begin position="33"/>
        <end position="183"/>
    </location>
</feature>
<dbReference type="InterPro" id="IPR024311">
    <property type="entry name" value="Lipocalin-like"/>
</dbReference>
<evidence type="ECO:0000313" key="3">
    <source>
        <dbReference type="Proteomes" id="UP000799777"/>
    </source>
</evidence>
<gene>
    <name evidence="2" type="ORF">EK21DRAFT_87054</name>
</gene>
<dbReference type="EMBL" id="ML978172">
    <property type="protein sequence ID" value="KAF2032451.1"/>
    <property type="molecule type" value="Genomic_DNA"/>
</dbReference>
<organism evidence="2 3">
    <name type="scientific">Setomelanomma holmii</name>
    <dbReference type="NCBI Taxonomy" id="210430"/>
    <lineage>
        <taxon>Eukaryota</taxon>
        <taxon>Fungi</taxon>
        <taxon>Dikarya</taxon>
        <taxon>Ascomycota</taxon>
        <taxon>Pezizomycotina</taxon>
        <taxon>Dothideomycetes</taxon>
        <taxon>Pleosporomycetidae</taxon>
        <taxon>Pleosporales</taxon>
        <taxon>Pleosporineae</taxon>
        <taxon>Phaeosphaeriaceae</taxon>
        <taxon>Setomelanomma</taxon>
    </lineage>
</organism>
<comment type="caution">
    <text evidence="2">The sequence shown here is derived from an EMBL/GenBank/DDBJ whole genome shotgun (WGS) entry which is preliminary data.</text>
</comment>
<sequence>MSSHINILPWTSPLSTNPSSTPKPPAYLSSTLIGTWSLQSYNYHPLSSPTTKHHPLSSNAQGSIVYSPDGYMSASVVRPGQPHFSDGGGLAPDTSGTLEDWELVGRNFIAYSGRYWVADDEETGREVVWHEMSVCSLPSLRGVVAKRSARLEEVDGVKVLTLGVEGVELGGEECEVEVVWRRCEDNAGTKMPGA</sequence>
<evidence type="ECO:0000313" key="2">
    <source>
        <dbReference type="EMBL" id="KAF2032451.1"/>
    </source>
</evidence>
<dbReference type="Proteomes" id="UP000799777">
    <property type="component" value="Unassembled WGS sequence"/>
</dbReference>
<proteinExistence type="predicted"/>
<dbReference type="OrthoDB" id="3904217at2759"/>
<reference evidence="2" key="1">
    <citation type="journal article" date="2020" name="Stud. Mycol.">
        <title>101 Dothideomycetes genomes: a test case for predicting lifestyles and emergence of pathogens.</title>
        <authorList>
            <person name="Haridas S."/>
            <person name="Albert R."/>
            <person name="Binder M."/>
            <person name="Bloem J."/>
            <person name="Labutti K."/>
            <person name="Salamov A."/>
            <person name="Andreopoulos B."/>
            <person name="Baker S."/>
            <person name="Barry K."/>
            <person name="Bills G."/>
            <person name="Bluhm B."/>
            <person name="Cannon C."/>
            <person name="Castanera R."/>
            <person name="Culley D."/>
            <person name="Daum C."/>
            <person name="Ezra D."/>
            <person name="Gonzalez J."/>
            <person name="Henrissat B."/>
            <person name="Kuo A."/>
            <person name="Liang C."/>
            <person name="Lipzen A."/>
            <person name="Lutzoni F."/>
            <person name="Magnuson J."/>
            <person name="Mondo S."/>
            <person name="Nolan M."/>
            <person name="Ohm R."/>
            <person name="Pangilinan J."/>
            <person name="Park H.-J."/>
            <person name="Ramirez L."/>
            <person name="Alfaro M."/>
            <person name="Sun H."/>
            <person name="Tritt A."/>
            <person name="Yoshinaga Y."/>
            <person name="Zwiers L.-H."/>
            <person name="Turgeon B."/>
            <person name="Goodwin S."/>
            <person name="Spatafora J."/>
            <person name="Crous P."/>
            <person name="Grigoriev I."/>
        </authorList>
    </citation>
    <scope>NUCLEOTIDE SEQUENCE</scope>
    <source>
        <strain evidence="2">CBS 110217</strain>
    </source>
</reference>
<protein>
    <recommendedName>
        <fullName evidence="1">Lipocalin-like domain-containing protein</fullName>
    </recommendedName>
</protein>
<accession>A0A9P4HG86</accession>
<name>A0A9P4HG86_9PLEO</name>
<evidence type="ECO:0000259" key="1">
    <source>
        <dbReference type="Pfam" id="PF13924"/>
    </source>
</evidence>